<name>J6F8H0_TRIAS</name>
<evidence type="ECO:0000313" key="5">
    <source>
        <dbReference type="Proteomes" id="UP000002748"/>
    </source>
</evidence>
<proteinExistence type="predicted"/>
<feature type="region of interest" description="Disordered" evidence="2">
    <location>
        <begin position="38"/>
        <end position="76"/>
    </location>
</feature>
<dbReference type="OrthoDB" id="337581at2759"/>
<comment type="caution">
    <text evidence="4">The sequence shown here is derived from an EMBL/GenBank/DDBJ whole genome shotgun (WGS) entry which is preliminary data.</text>
</comment>
<sequence length="146" mass="15573">MTADEHLILVQQLLEDFGRDPIVRVSSSTGAPYTIYLDLPSSSNGKPAPQPDDKPGKNIETAQDTEAEAALRATPSTEATITQHASKLGQMFCPCPGFAYQSLLTDKAEMCKHLLAVLLAFYAGKFVDTDVGVPAVVGLLNLAPVQ</sequence>
<dbReference type="KEGG" id="tasa:A1Q1_07034"/>
<gene>
    <name evidence="4" type="ORF">A1Q1_07034</name>
</gene>
<dbReference type="PROSITE" id="PS50966">
    <property type="entry name" value="ZF_SWIM"/>
    <property type="match status" value="1"/>
</dbReference>
<accession>J6F8H0</accession>
<dbReference type="EMBL" id="ALBS01000048">
    <property type="protein sequence ID" value="EJT51622.1"/>
    <property type="molecule type" value="Genomic_DNA"/>
</dbReference>
<dbReference type="GeneID" id="25990546"/>
<organism evidence="4 5">
    <name type="scientific">Trichosporon asahii var. asahii (strain ATCC 90039 / CBS 2479 / JCM 2466 / KCTC 7840 / NBRC 103889/ NCYC 2677 / UAMH 7654)</name>
    <name type="common">Yeast</name>
    <dbReference type="NCBI Taxonomy" id="1186058"/>
    <lineage>
        <taxon>Eukaryota</taxon>
        <taxon>Fungi</taxon>
        <taxon>Dikarya</taxon>
        <taxon>Basidiomycota</taxon>
        <taxon>Agaricomycotina</taxon>
        <taxon>Tremellomycetes</taxon>
        <taxon>Trichosporonales</taxon>
        <taxon>Trichosporonaceae</taxon>
        <taxon>Trichosporon</taxon>
    </lineage>
</organism>
<evidence type="ECO:0000256" key="1">
    <source>
        <dbReference type="PROSITE-ProRule" id="PRU00325"/>
    </source>
</evidence>
<dbReference type="GO" id="GO:0008270">
    <property type="term" value="F:zinc ion binding"/>
    <property type="evidence" value="ECO:0007669"/>
    <property type="project" value="UniProtKB-KW"/>
</dbReference>
<reference evidence="4 5" key="1">
    <citation type="journal article" date="2012" name="Eukaryot. Cell">
        <title>Draft genome sequence of CBS 2479, the standard type strain of Trichosporon asahii.</title>
        <authorList>
            <person name="Yang R.Y."/>
            <person name="Li H.T."/>
            <person name="Zhu H."/>
            <person name="Zhou G.P."/>
            <person name="Wang M."/>
            <person name="Wang L."/>
        </authorList>
    </citation>
    <scope>NUCLEOTIDE SEQUENCE [LARGE SCALE GENOMIC DNA]</scope>
    <source>
        <strain evidence="5">ATCC 90039 / CBS 2479 / JCM 2466 / KCTC 7840 / NCYC 2677 / UAMH 7654</strain>
    </source>
</reference>
<dbReference type="RefSeq" id="XP_014182758.1">
    <property type="nucleotide sequence ID" value="XM_014327283.1"/>
</dbReference>
<feature type="domain" description="SWIM-type" evidence="3">
    <location>
        <begin position="77"/>
        <end position="122"/>
    </location>
</feature>
<protein>
    <recommendedName>
        <fullName evidence="3">SWIM-type domain-containing protein</fullName>
    </recommendedName>
</protein>
<keyword evidence="1" id="KW-0479">Metal-binding</keyword>
<keyword evidence="1" id="KW-0863">Zinc-finger</keyword>
<dbReference type="HOGENOM" id="CLU_1778770_0_0_1"/>
<dbReference type="AlphaFoldDB" id="J6F8H0"/>
<keyword evidence="1" id="KW-0862">Zinc</keyword>
<evidence type="ECO:0000313" key="4">
    <source>
        <dbReference type="EMBL" id="EJT51622.1"/>
    </source>
</evidence>
<dbReference type="InterPro" id="IPR007527">
    <property type="entry name" value="Znf_SWIM"/>
</dbReference>
<dbReference type="Proteomes" id="UP000002748">
    <property type="component" value="Unassembled WGS sequence"/>
</dbReference>
<evidence type="ECO:0000259" key="3">
    <source>
        <dbReference type="PROSITE" id="PS50966"/>
    </source>
</evidence>
<dbReference type="VEuPathDB" id="FungiDB:A1Q1_07034"/>
<evidence type="ECO:0000256" key="2">
    <source>
        <dbReference type="SAM" id="MobiDB-lite"/>
    </source>
</evidence>